<organism evidence="8 9">
    <name type="scientific">Mucor flavus</name>
    <dbReference type="NCBI Taxonomy" id="439312"/>
    <lineage>
        <taxon>Eukaryota</taxon>
        <taxon>Fungi</taxon>
        <taxon>Fungi incertae sedis</taxon>
        <taxon>Mucoromycota</taxon>
        <taxon>Mucoromycotina</taxon>
        <taxon>Mucoromycetes</taxon>
        <taxon>Mucorales</taxon>
        <taxon>Mucorineae</taxon>
        <taxon>Mucoraceae</taxon>
        <taxon>Mucor</taxon>
    </lineage>
</organism>
<dbReference type="InterPro" id="IPR038375">
    <property type="entry name" value="NDUFAF7_sf"/>
</dbReference>
<dbReference type="PANTHER" id="PTHR12049:SF7">
    <property type="entry name" value="PROTEIN ARGININE METHYLTRANSFERASE NDUFAF7, MITOCHONDRIAL"/>
    <property type="match status" value="1"/>
</dbReference>
<dbReference type="PANTHER" id="PTHR12049">
    <property type="entry name" value="PROTEIN ARGININE METHYLTRANSFERASE NDUFAF7, MITOCHONDRIAL"/>
    <property type="match status" value="1"/>
</dbReference>
<evidence type="ECO:0000256" key="4">
    <source>
        <dbReference type="ARBA" id="ARBA00022679"/>
    </source>
</evidence>
<evidence type="ECO:0000256" key="6">
    <source>
        <dbReference type="ARBA" id="ARBA00048612"/>
    </source>
</evidence>
<dbReference type="Pfam" id="PF02636">
    <property type="entry name" value="Methyltransf_28"/>
    <property type="match status" value="1"/>
</dbReference>
<dbReference type="EC" id="2.1.1.320" evidence="7"/>
<evidence type="ECO:0000256" key="1">
    <source>
        <dbReference type="ARBA" id="ARBA00004173"/>
    </source>
</evidence>
<keyword evidence="4 7" id="KW-0808">Transferase</keyword>
<proteinExistence type="inferred from homology"/>
<reference evidence="8 9" key="1">
    <citation type="submission" date="2024-04" db="EMBL/GenBank/DDBJ databases">
        <title>genome sequences of Mucor flavus KT1a and Helicostylum pulchrum KT1b strains isolated from the surface of a dry-aged beef.</title>
        <authorList>
            <person name="Toyotome T."/>
            <person name="Hosono M."/>
            <person name="Torimaru M."/>
            <person name="Fukuda K."/>
            <person name="Mikami N."/>
        </authorList>
    </citation>
    <scope>NUCLEOTIDE SEQUENCE [LARGE SCALE GENOMIC DNA]</scope>
    <source>
        <strain evidence="8 9">KT1a</strain>
    </source>
</reference>
<keyword evidence="3 7" id="KW-0489">Methyltransferase</keyword>
<dbReference type="InterPro" id="IPR029063">
    <property type="entry name" value="SAM-dependent_MTases_sf"/>
</dbReference>
<evidence type="ECO:0000313" key="8">
    <source>
        <dbReference type="EMBL" id="GAA5808031.1"/>
    </source>
</evidence>
<gene>
    <name evidence="8" type="ORF">MFLAVUS_001413</name>
</gene>
<evidence type="ECO:0000256" key="3">
    <source>
        <dbReference type="ARBA" id="ARBA00022603"/>
    </source>
</evidence>
<dbReference type="Proteomes" id="UP001473302">
    <property type="component" value="Unassembled WGS sequence"/>
</dbReference>
<protein>
    <recommendedName>
        <fullName evidence="7">Protein arginine methyltransferase NDUFAF7</fullName>
        <ecNumber evidence="7">2.1.1.320</ecNumber>
    </recommendedName>
</protein>
<comment type="catalytic activity">
    <reaction evidence="6 7">
        <text>L-arginyl-[protein] + 2 S-adenosyl-L-methionine = N(omega),N(omega)'-dimethyl-L-arginyl-[protein] + 2 S-adenosyl-L-homocysteine + 2 H(+)</text>
        <dbReference type="Rhea" id="RHEA:48108"/>
        <dbReference type="Rhea" id="RHEA-COMP:10532"/>
        <dbReference type="Rhea" id="RHEA-COMP:11992"/>
        <dbReference type="ChEBI" id="CHEBI:15378"/>
        <dbReference type="ChEBI" id="CHEBI:29965"/>
        <dbReference type="ChEBI" id="CHEBI:57856"/>
        <dbReference type="ChEBI" id="CHEBI:59789"/>
        <dbReference type="ChEBI" id="CHEBI:88221"/>
        <dbReference type="EC" id="2.1.1.320"/>
    </reaction>
</comment>
<comment type="caution">
    <text evidence="8">The sequence shown here is derived from an EMBL/GenBank/DDBJ whole genome shotgun (WGS) entry which is preliminary data.</text>
</comment>
<dbReference type="Gene3D" id="3.40.50.12710">
    <property type="match status" value="1"/>
</dbReference>
<evidence type="ECO:0000256" key="2">
    <source>
        <dbReference type="ARBA" id="ARBA00005891"/>
    </source>
</evidence>
<comment type="similarity">
    <text evidence="2 7">Belongs to the NDUFAF7 family.</text>
</comment>
<comment type="subcellular location">
    <subcellularLocation>
        <location evidence="1 7">Mitochondrion</location>
    </subcellularLocation>
</comment>
<name>A0ABP9YMF1_9FUNG</name>
<comment type="function">
    <text evidence="7">Arginine methyltransferase involved in the assembly or stability of mitochondrial NADH:ubiquinone oxidoreductase complex (complex I).</text>
</comment>
<sequence>MLRILRPTAPRTAIRFIRFYSSDIVKNVTPSIKKEPLSPLGKHLRDSIKLTGPLTISHFMRQVLVNPLSGYYMEGDVFGKKGDFITSPEISQVFGELCGIWYLTEWMRLGEPQKTQLIEFGPGRGTLMSDMLRTLSQFPYFYKTITDVHFVEASPGLRKMQRAALVQGSQDNDVIRIEGNKDEPPIETITRSDGVKVSWHDGIEVVPDQWSCIMAHEFFDALPIHSFEVRELIVYTGVNKTGTEWREMMIDIDETEESEHNFRIVKSPISTAMTKTYLIDKKFSTDFKDGDRVDVSPDSWGVIDRIAKYLDRNGGTGLAIDYGQDYIQGDTLRAIKDHKIIHPMCDPGTADLSADVDFKFLKEAILKGSEGVSAYGPITQKDFLQSLGIQARIETLFRSAKSSEQRKVLLDGAERLMDPELMGRIYKVLAFAKETSDVKGEPVGFENKKFILPVEE</sequence>
<accession>A0ABP9YMF1</accession>
<keyword evidence="9" id="KW-1185">Reference proteome</keyword>
<dbReference type="SUPFAM" id="SSF53335">
    <property type="entry name" value="S-adenosyl-L-methionine-dependent methyltransferases"/>
    <property type="match status" value="1"/>
</dbReference>
<evidence type="ECO:0000313" key="9">
    <source>
        <dbReference type="Proteomes" id="UP001473302"/>
    </source>
</evidence>
<dbReference type="InterPro" id="IPR003788">
    <property type="entry name" value="NDUFAF7"/>
</dbReference>
<evidence type="ECO:0000256" key="5">
    <source>
        <dbReference type="ARBA" id="ARBA00023128"/>
    </source>
</evidence>
<keyword evidence="5 7" id="KW-0496">Mitochondrion</keyword>
<dbReference type="EMBL" id="BAABUK010000003">
    <property type="protein sequence ID" value="GAA5808031.1"/>
    <property type="molecule type" value="Genomic_DNA"/>
</dbReference>
<evidence type="ECO:0000256" key="7">
    <source>
        <dbReference type="RuleBase" id="RU364114"/>
    </source>
</evidence>